<accession>A0A4R2GJS3</accession>
<gene>
    <name evidence="1" type="ORF">EV194_1045</name>
</gene>
<comment type="caution">
    <text evidence="1">The sequence shown here is derived from an EMBL/GenBank/DDBJ whole genome shotgun (WGS) entry which is preliminary data.</text>
</comment>
<dbReference type="Proteomes" id="UP000295221">
    <property type="component" value="Unassembled WGS sequence"/>
</dbReference>
<protein>
    <submittedName>
        <fullName evidence="1">Uncharacterized protein</fullName>
    </submittedName>
</protein>
<dbReference type="AlphaFoldDB" id="A0A4R2GJS3"/>
<organism evidence="1 2">
    <name type="scientific">Natronoflexus pectinivorans</name>
    <dbReference type="NCBI Taxonomy" id="682526"/>
    <lineage>
        <taxon>Bacteria</taxon>
        <taxon>Pseudomonadati</taxon>
        <taxon>Bacteroidota</taxon>
        <taxon>Bacteroidia</taxon>
        <taxon>Marinilabiliales</taxon>
        <taxon>Marinilabiliaceae</taxon>
        <taxon>Natronoflexus</taxon>
    </lineage>
</organism>
<reference evidence="1 2" key="1">
    <citation type="submission" date="2019-03" db="EMBL/GenBank/DDBJ databases">
        <title>Genomic Encyclopedia of Type Strains, Phase IV (KMG-IV): sequencing the most valuable type-strain genomes for metagenomic binning, comparative biology and taxonomic classification.</title>
        <authorList>
            <person name="Goeker M."/>
        </authorList>
    </citation>
    <scope>NUCLEOTIDE SEQUENCE [LARGE SCALE GENOMIC DNA]</scope>
    <source>
        <strain evidence="1 2">DSM 24179</strain>
    </source>
</reference>
<name>A0A4R2GJS3_9BACT</name>
<evidence type="ECO:0000313" key="1">
    <source>
        <dbReference type="EMBL" id="TCO08694.1"/>
    </source>
</evidence>
<proteinExistence type="predicted"/>
<keyword evidence="2" id="KW-1185">Reference proteome</keyword>
<dbReference type="EMBL" id="SLWK01000004">
    <property type="protein sequence ID" value="TCO08694.1"/>
    <property type="molecule type" value="Genomic_DNA"/>
</dbReference>
<sequence>MNSYQASIIEGAYSEVNRAVSMITLEFKLVS</sequence>
<evidence type="ECO:0000313" key="2">
    <source>
        <dbReference type="Proteomes" id="UP000295221"/>
    </source>
</evidence>